<feature type="transmembrane region" description="Helical" evidence="8">
    <location>
        <begin position="141"/>
        <end position="157"/>
    </location>
</feature>
<feature type="transmembrane region" description="Helical" evidence="8">
    <location>
        <begin position="388"/>
        <end position="410"/>
    </location>
</feature>
<dbReference type="AlphaFoldDB" id="A0A7V4CH75"/>
<evidence type="ECO:0000256" key="7">
    <source>
        <dbReference type="ARBA" id="ARBA00023136"/>
    </source>
</evidence>
<evidence type="ECO:0000256" key="5">
    <source>
        <dbReference type="ARBA" id="ARBA00022984"/>
    </source>
</evidence>
<keyword evidence="2" id="KW-1003">Cell membrane</keyword>
<reference evidence="9" key="1">
    <citation type="journal article" date="2020" name="mSystems">
        <title>Genome- and Community-Level Interaction Insights into Carbon Utilization and Element Cycling Functions of Hydrothermarchaeota in Hydrothermal Sediment.</title>
        <authorList>
            <person name="Zhou Z."/>
            <person name="Liu Y."/>
            <person name="Xu W."/>
            <person name="Pan J."/>
            <person name="Luo Z.H."/>
            <person name="Li M."/>
        </authorList>
    </citation>
    <scope>NUCLEOTIDE SEQUENCE [LARGE SCALE GENOMIC DNA]</scope>
    <source>
        <strain evidence="9">SpSt-655</strain>
    </source>
</reference>
<feature type="transmembrane region" description="Helical" evidence="8">
    <location>
        <begin position="59"/>
        <end position="82"/>
    </location>
</feature>
<keyword evidence="6 8" id="KW-1133">Transmembrane helix</keyword>
<evidence type="ECO:0000256" key="6">
    <source>
        <dbReference type="ARBA" id="ARBA00022989"/>
    </source>
</evidence>
<comment type="subcellular location">
    <subcellularLocation>
        <location evidence="1">Cell membrane</location>
        <topology evidence="1">Multi-pass membrane protein</topology>
    </subcellularLocation>
</comment>
<proteinExistence type="predicted"/>
<dbReference type="GO" id="GO:0015648">
    <property type="term" value="F:lipid-linked peptidoglycan transporter activity"/>
    <property type="evidence" value="ECO:0007669"/>
    <property type="project" value="TreeGrafter"/>
</dbReference>
<keyword evidence="7 8" id="KW-0472">Membrane</keyword>
<feature type="transmembrane region" description="Helical" evidence="8">
    <location>
        <begin position="361"/>
        <end position="381"/>
    </location>
</feature>
<feature type="transmembrane region" description="Helical" evidence="8">
    <location>
        <begin position="164"/>
        <end position="186"/>
    </location>
</feature>
<evidence type="ECO:0000256" key="1">
    <source>
        <dbReference type="ARBA" id="ARBA00004651"/>
    </source>
</evidence>
<protein>
    <submittedName>
        <fullName evidence="9">Murein biosynthesis integral membrane protein MurJ</fullName>
    </submittedName>
</protein>
<feature type="transmembrane region" description="Helical" evidence="8">
    <location>
        <begin position="416"/>
        <end position="439"/>
    </location>
</feature>
<feature type="transmembrane region" description="Helical" evidence="8">
    <location>
        <begin position="192"/>
        <end position="214"/>
    </location>
</feature>
<organism evidence="9">
    <name type="scientific">candidate division WOR-3 bacterium</name>
    <dbReference type="NCBI Taxonomy" id="2052148"/>
    <lineage>
        <taxon>Bacteria</taxon>
        <taxon>Bacteria division WOR-3</taxon>
    </lineage>
</organism>
<feature type="transmembrane region" description="Helical" evidence="8">
    <location>
        <begin position="234"/>
        <end position="253"/>
    </location>
</feature>
<dbReference type="PANTHER" id="PTHR47019:SF1">
    <property type="entry name" value="LIPID II FLIPPASE MURJ"/>
    <property type="match status" value="1"/>
</dbReference>
<accession>A0A7V4CH75</accession>
<feature type="transmembrane region" description="Helical" evidence="8">
    <location>
        <begin position="319"/>
        <end position="341"/>
    </location>
</feature>
<evidence type="ECO:0000256" key="2">
    <source>
        <dbReference type="ARBA" id="ARBA00022475"/>
    </source>
</evidence>
<name>A0A7V4CH75_UNCW3</name>
<dbReference type="GO" id="GO:0008360">
    <property type="term" value="P:regulation of cell shape"/>
    <property type="evidence" value="ECO:0007669"/>
    <property type="project" value="UniProtKB-KW"/>
</dbReference>
<dbReference type="Pfam" id="PF03023">
    <property type="entry name" value="MurJ"/>
    <property type="match status" value="1"/>
</dbReference>
<evidence type="ECO:0000256" key="8">
    <source>
        <dbReference type="SAM" id="Phobius"/>
    </source>
</evidence>
<sequence>MRIMMVNGKLILKKVLFSQSIFLSTGIMVIGLVLSKSLGFLREIFVAKIFGVSYLCDAYLIAILFPISIMGAISQAIGVSLIPIFSKKDFNIYYLYLLIISFLSFLISFIVYLSPSIVINILGQGFPFDVKEISKFLLKNMAPAIFFIGVSGFFNAFSYVNKNYLFPALSGILYNLSLIFGLTVLYKNFNLLGLSWGVNIASFLFTLLPILFFFRKRPIEKDLNIFRVFSETKILFLSFLPYLLVSSLSQINVMIDKMIASFLSEGSISALNFAYKIVETPISIFGFALATVLMPFFSEKAYNGEKEKIVETLNKSLSFLFYLIIPIIIIFLSASETIVKIVYFRGAFDEKALFMTKESLIFYSLGLFAYCSNLILLRVYWSINRIKIPIIVSIFALFLNLILDLILGKFLSYKGLALATSLSGIFRFALLLIFLQVYFQTNFQLAKNLLKPLLAIILKIKLW</sequence>
<dbReference type="PRINTS" id="PR01806">
    <property type="entry name" value="VIRFACTRMVIN"/>
</dbReference>
<gene>
    <name evidence="9" type="primary">murJ</name>
    <name evidence="9" type="ORF">ENU28_00910</name>
</gene>
<dbReference type="EMBL" id="DTBX01000031">
    <property type="protein sequence ID" value="HGQ55008.1"/>
    <property type="molecule type" value="Genomic_DNA"/>
</dbReference>
<dbReference type="PANTHER" id="PTHR47019">
    <property type="entry name" value="LIPID II FLIPPASE MURJ"/>
    <property type="match status" value="1"/>
</dbReference>
<dbReference type="InterPro" id="IPR004268">
    <property type="entry name" value="MurJ"/>
</dbReference>
<feature type="transmembrane region" description="Helical" evidence="8">
    <location>
        <begin position="94"/>
        <end position="121"/>
    </location>
</feature>
<dbReference type="NCBIfam" id="TIGR01695">
    <property type="entry name" value="murJ_mviN"/>
    <property type="match status" value="1"/>
</dbReference>
<keyword evidence="4" id="KW-0133">Cell shape</keyword>
<dbReference type="GO" id="GO:0034204">
    <property type="term" value="P:lipid translocation"/>
    <property type="evidence" value="ECO:0007669"/>
    <property type="project" value="TreeGrafter"/>
</dbReference>
<evidence type="ECO:0000313" key="9">
    <source>
        <dbReference type="EMBL" id="HGQ55008.1"/>
    </source>
</evidence>
<comment type="caution">
    <text evidence="9">The sequence shown here is derived from an EMBL/GenBank/DDBJ whole genome shotgun (WGS) entry which is preliminary data.</text>
</comment>
<keyword evidence="5" id="KW-0573">Peptidoglycan synthesis</keyword>
<evidence type="ECO:0000256" key="3">
    <source>
        <dbReference type="ARBA" id="ARBA00022692"/>
    </source>
</evidence>
<dbReference type="InterPro" id="IPR051050">
    <property type="entry name" value="Lipid_II_flippase_MurJ/MviN"/>
</dbReference>
<keyword evidence="3 8" id="KW-0812">Transmembrane</keyword>
<dbReference type="GO" id="GO:0005886">
    <property type="term" value="C:plasma membrane"/>
    <property type="evidence" value="ECO:0007669"/>
    <property type="project" value="UniProtKB-SubCell"/>
</dbReference>
<dbReference type="GO" id="GO:0009252">
    <property type="term" value="P:peptidoglycan biosynthetic process"/>
    <property type="evidence" value="ECO:0007669"/>
    <property type="project" value="UniProtKB-KW"/>
</dbReference>
<feature type="transmembrane region" description="Helical" evidence="8">
    <location>
        <begin position="273"/>
        <end position="298"/>
    </location>
</feature>
<evidence type="ECO:0000256" key="4">
    <source>
        <dbReference type="ARBA" id="ARBA00022960"/>
    </source>
</evidence>